<dbReference type="EMBL" id="JBHMDG010000021">
    <property type="protein sequence ID" value="MFB9314523.1"/>
    <property type="molecule type" value="Genomic_DNA"/>
</dbReference>
<dbReference type="Pfam" id="PF13556">
    <property type="entry name" value="HTH_30"/>
    <property type="match status" value="1"/>
</dbReference>
<name>A0ABV5KCP9_9ACTN</name>
<evidence type="ECO:0000313" key="4">
    <source>
        <dbReference type="Proteomes" id="UP001589750"/>
    </source>
</evidence>
<organism evidence="3 4">
    <name type="scientific">Nocardioides plantarum</name>
    <dbReference type="NCBI Taxonomy" id="29299"/>
    <lineage>
        <taxon>Bacteria</taxon>
        <taxon>Bacillati</taxon>
        <taxon>Actinomycetota</taxon>
        <taxon>Actinomycetes</taxon>
        <taxon>Propionibacteriales</taxon>
        <taxon>Nocardioidaceae</taxon>
        <taxon>Nocardioides</taxon>
    </lineage>
</organism>
<evidence type="ECO:0000259" key="2">
    <source>
        <dbReference type="Pfam" id="PF13556"/>
    </source>
</evidence>
<dbReference type="RefSeq" id="WP_140010171.1">
    <property type="nucleotide sequence ID" value="NZ_JBHMDG010000021.1"/>
</dbReference>
<protein>
    <submittedName>
        <fullName evidence="3">Helix-turn-helix domain-containing protein</fullName>
    </submittedName>
</protein>
<sequence>MTMVREAEGLTTSRATDRSRHLRPSAHAGRPTHLALVPHGRRTRARSQIVWAVTGSVGAHRDVAHDLVDEAIEAFLDQDGDPVRAFERMAPRAWEFGELQARSGAVAADLERGFRAARAASLQAVARAFAEVSGHDRIRLQQAVALYVQRLLDHIAAAHQQMSRLVGLDARERSAWLADVLFGARPASLLPALADLVAGDSASGEERRLVAVVSLGEPIPAAQLSDPAVLRHRSRHEVLVPDTWTHEELASFLTGPAVVGPPTTLLDAPGGLALARRAAVMLRDTAVDPSRRVIPATDHLGDLLVRGNRLLTDLLVHKHLAPLEQISGVRRLNLAEITLLSLESGLPINQLAREMGVPAQTAHSRMRAARELLGDRLDDPSQRLELIVALRAVLPGWR</sequence>
<dbReference type="Gene3D" id="1.10.10.2840">
    <property type="entry name" value="PucR C-terminal helix-turn-helix domain"/>
    <property type="match status" value="1"/>
</dbReference>
<proteinExistence type="predicted"/>
<evidence type="ECO:0000313" key="3">
    <source>
        <dbReference type="EMBL" id="MFB9314523.1"/>
    </source>
</evidence>
<reference evidence="3 4" key="1">
    <citation type="submission" date="2024-09" db="EMBL/GenBank/DDBJ databases">
        <authorList>
            <person name="Sun Q."/>
            <person name="Mori K."/>
        </authorList>
    </citation>
    <scope>NUCLEOTIDE SEQUENCE [LARGE SCALE GENOMIC DNA]</scope>
    <source>
        <strain evidence="3 4">JCM 9626</strain>
    </source>
</reference>
<accession>A0ABV5KCP9</accession>
<comment type="caution">
    <text evidence="3">The sequence shown here is derived from an EMBL/GenBank/DDBJ whole genome shotgun (WGS) entry which is preliminary data.</text>
</comment>
<feature type="region of interest" description="Disordered" evidence="1">
    <location>
        <begin position="1"/>
        <end position="34"/>
    </location>
</feature>
<dbReference type="Proteomes" id="UP001589750">
    <property type="component" value="Unassembled WGS sequence"/>
</dbReference>
<dbReference type="InterPro" id="IPR025736">
    <property type="entry name" value="PucR_C-HTH_dom"/>
</dbReference>
<evidence type="ECO:0000256" key="1">
    <source>
        <dbReference type="SAM" id="MobiDB-lite"/>
    </source>
</evidence>
<gene>
    <name evidence="3" type="ORF">ACFFRI_15815</name>
</gene>
<keyword evidence="4" id="KW-1185">Reference proteome</keyword>
<dbReference type="InterPro" id="IPR042070">
    <property type="entry name" value="PucR_C-HTH_sf"/>
</dbReference>
<feature type="domain" description="PucR C-terminal helix-turn-helix" evidence="2">
    <location>
        <begin position="342"/>
        <end position="392"/>
    </location>
</feature>